<reference evidence="1 2" key="1">
    <citation type="journal article" date="2021" name="Appl. Environ. Microbiol.">
        <title>Genetic linkage and physical mapping for an oyster mushroom Pleurotus cornucopiae and QTL analysis for the trait cap color.</title>
        <authorList>
            <person name="Zhang Y."/>
            <person name="Gao W."/>
            <person name="Sonnenberg A."/>
            <person name="Chen Q."/>
            <person name="Zhang J."/>
            <person name="Huang C."/>
        </authorList>
    </citation>
    <scope>NUCLEOTIDE SEQUENCE [LARGE SCALE GENOMIC DNA]</scope>
    <source>
        <strain evidence="1">CCMSSC00406</strain>
    </source>
</reference>
<gene>
    <name evidence="1" type="ORF">CCMSSC00406_0006348</name>
</gene>
<organism evidence="1 2">
    <name type="scientific">Pleurotus cornucopiae</name>
    <name type="common">Cornucopia mushroom</name>
    <dbReference type="NCBI Taxonomy" id="5321"/>
    <lineage>
        <taxon>Eukaryota</taxon>
        <taxon>Fungi</taxon>
        <taxon>Dikarya</taxon>
        <taxon>Basidiomycota</taxon>
        <taxon>Agaricomycotina</taxon>
        <taxon>Agaricomycetes</taxon>
        <taxon>Agaricomycetidae</taxon>
        <taxon>Agaricales</taxon>
        <taxon>Pleurotineae</taxon>
        <taxon>Pleurotaceae</taxon>
        <taxon>Pleurotus</taxon>
    </lineage>
</organism>
<accession>A0ACB7IPW4</accession>
<name>A0ACB7IPW4_PLECO</name>
<protein>
    <submittedName>
        <fullName evidence="1">Uncharacterized protein</fullName>
    </submittedName>
</protein>
<comment type="caution">
    <text evidence="1">The sequence shown here is derived from an EMBL/GenBank/DDBJ whole genome shotgun (WGS) entry which is preliminary data.</text>
</comment>
<evidence type="ECO:0000313" key="2">
    <source>
        <dbReference type="Proteomes" id="UP000824881"/>
    </source>
</evidence>
<dbReference type="EMBL" id="WQMT02000007">
    <property type="protein sequence ID" value="KAG9220283.1"/>
    <property type="molecule type" value="Genomic_DNA"/>
</dbReference>
<dbReference type="Proteomes" id="UP000824881">
    <property type="component" value="Unassembled WGS sequence"/>
</dbReference>
<sequence length="151" mass="17310">MAIEKLTAVDGQLSVSDQVHHNLESFIWVFAYTVMRRIMAETRLDPASTSHIHEWFEECFCSLSISTILSNRAARIPLQLPVAIDNDILPQPIKDFFAQLSQMVQYNQSADDYEELAKKGRRVVVLVQRLTHQFLIESVDFTISELQALET</sequence>
<proteinExistence type="predicted"/>
<evidence type="ECO:0000313" key="1">
    <source>
        <dbReference type="EMBL" id="KAG9220283.1"/>
    </source>
</evidence>
<keyword evidence="2" id="KW-1185">Reference proteome</keyword>